<dbReference type="InterPro" id="IPR023299">
    <property type="entry name" value="ATPase_P-typ_cyto_dom_N"/>
</dbReference>
<dbReference type="SUPFAM" id="SSF81653">
    <property type="entry name" value="Calcium ATPase, transduction domain A"/>
    <property type="match status" value="1"/>
</dbReference>
<dbReference type="Pfam" id="PF00403">
    <property type="entry name" value="HMA"/>
    <property type="match status" value="1"/>
</dbReference>
<feature type="transmembrane region" description="Helical" evidence="14">
    <location>
        <begin position="359"/>
        <end position="381"/>
    </location>
</feature>
<feature type="transmembrane region" description="Helical" evidence="14">
    <location>
        <begin position="143"/>
        <end position="165"/>
    </location>
</feature>
<evidence type="ECO:0000313" key="16">
    <source>
        <dbReference type="EMBL" id="CUN42901.1"/>
    </source>
</evidence>
<dbReference type="InterPro" id="IPR001757">
    <property type="entry name" value="P_typ_ATPase"/>
</dbReference>
<dbReference type="EC" id="7.2.2.8" evidence="3"/>
<dbReference type="CDD" id="cd00371">
    <property type="entry name" value="HMA"/>
    <property type="match status" value="1"/>
</dbReference>
<dbReference type="GO" id="GO:0043682">
    <property type="term" value="F:P-type divalent copper transporter activity"/>
    <property type="evidence" value="ECO:0007669"/>
    <property type="project" value="TreeGrafter"/>
</dbReference>
<proteinExistence type="inferred from homology"/>
<dbReference type="PROSITE" id="PS00154">
    <property type="entry name" value="ATPASE_E1_E2"/>
    <property type="match status" value="1"/>
</dbReference>
<evidence type="ECO:0000256" key="8">
    <source>
        <dbReference type="ARBA" id="ARBA00022840"/>
    </source>
</evidence>
<dbReference type="InterPro" id="IPR036163">
    <property type="entry name" value="HMA_dom_sf"/>
</dbReference>
<keyword evidence="9" id="KW-1278">Translocase</keyword>
<evidence type="ECO:0000259" key="15">
    <source>
        <dbReference type="PROSITE" id="PS50846"/>
    </source>
</evidence>
<dbReference type="GO" id="GO:0005507">
    <property type="term" value="F:copper ion binding"/>
    <property type="evidence" value="ECO:0007669"/>
    <property type="project" value="TreeGrafter"/>
</dbReference>
<keyword evidence="6 14" id="KW-0547">Nucleotide-binding</keyword>
<dbReference type="AlphaFoldDB" id="A0A173WTT4"/>
<dbReference type="EMBL" id="CYZE01000001">
    <property type="protein sequence ID" value="CUN42901.1"/>
    <property type="molecule type" value="Genomic_DNA"/>
</dbReference>
<keyword evidence="8 14" id="KW-0067">ATP-binding</keyword>
<dbReference type="SFLD" id="SFLDS00003">
    <property type="entry name" value="Haloacid_Dehalogenase"/>
    <property type="match status" value="1"/>
</dbReference>
<keyword evidence="10 14" id="KW-1133">Transmembrane helix</keyword>
<dbReference type="Gene3D" id="3.40.1110.10">
    <property type="entry name" value="Calcium-transporting ATPase, cytoplasmic domain N"/>
    <property type="match status" value="1"/>
</dbReference>
<dbReference type="Gene3D" id="3.30.70.100">
    <property type="match status" value="1"/>
</dbReference>
<dbReference type="NCBIfam" id="TIGR01494">
    <property type="entry name" value="ATPase_P-type"/>
    <property type="match status" value="1"/>
</dbReference>
<dbReference type="InterPro" id="IPR008250">
    <property type="entry name" value="ATPase_P-typ_transduc_dom_A_sf"/>
</dbReference>
<dbReference type="GO" id="GO:0016887">
    <property type="term" value="F:ATP hydrolysis activity"/>
    <property type="evidence" value="ECO:0007669"/>
    <property type="project" value="InterPro"/>
</dbReference>
<feature type="transmembrane region" description="Helical" evidence="14">
    <location>
        <begin position="206"/>
        <end position="225"/>
    </location>
</feature>
<evidence type="ECO:0000256" key="13">
    <source>
        <dbReference type="ARBA" id="ARBA00049289"/>
    </source>
</evidence>
<dbReference type="Proteomes" id="UP000095651">
    <property type="component" value="Unassembled WGS sequence"/>
</dbReference>
<feature type="transmembrane region" description="Helical" evidence="14">
    <location>
        <begin position="387"/>
        <end position="408"/>
    </location>
</feature>
<reference evidence="16 17" key="1">
    <citation type="submission" date="2015-09" db="EMBL/GenBank/DDBJ databases">
        <authorList>
            <consortium name="Pathogen Informatics"/>
        </authorList>
    </citation>
    <scope>NUCLEOTIDE SEQUENCE [LARGE SCALE GENOMIC DNA]</scope>
    <source>
        <strain evidence="16 17">2789STDY5608850</strain>
    </source>
</reference>
<sequence>MRKDDLMRTEVYDIEGMSCAACSSAVERVTRKLEGVESSDVNLTTNKMTITYDETKVTPEMIMGKVEKAGFGACPLAEEKDVKAQEEENWGKQEQQRDTMKRRLIVAICFAVPLLYISMGHMLPFELPLPHFLHMEANPFNYALAQLVLTVPVLIAGRKFYLVGLRALFKGNPNMDSLVAIGTGSAFIYSLCMTVTIPVNPMNAHHLYYESAAVVVTLVMLGKYMESRSKGKTSEAIRKLMELAPDTAILYEDGTEREVETASVRVGQHVLIKPGSRIPLDGIVAGGSSSVDESMLTGESIPVEKQEGDTLIGGSMNYNGAMEMEVTHTGGDTTLSKIIKMIEDAQGKKAPISKLADKVAGYFVPTVMGIALVAALLWWLFGGKELSFVLTIFVAVLVIACPCALGLATPTAIMVGTGLGASHGILIKSGEALETAHKVDTVVFDKTGTITEGKPKVTDIVVLDQTETSDGLLKLAAGCEQMSEHPLGQAIVLKAREQGLELAMPEKFESVTGAGIIASIGTSQVAVGNERLVEQMKVSMGDPVREQAHQMANQGKTPMYLMVDGTLKGIICVADTIKETSVEAVDQLKSLGITVCMLTGDNQKTADYIGKQAHIDTVIAEVLPEDKANVVESLQKQGKTVMMVGDGINDAPALVSADVGTAIGSGSDIALESGDIVLMKSDLRDVYKAVKLSRLTIRNIKQNLFWAFFYNSLGIPVAAGVLYLFGGPLLNPMFAGFAMSLSSVCVVSNALRLKTVKL</sequence>
<feature type="transmembrane region" description="Helical" evidence="14">
    <location>
        <begin position="104"/>
        <end position="123"/>
    </location>
</feature>
<dbReference type="NCBIfam" id="TIGR01511">
    <property type="entry name" value="ATPase-IB1_Cu"/>
    <property type="match status" value="1"/>
</dbReference>
<evidence type="ECO:0000256" key="12">
    <source>
        <dbReference type="ARBA" id="ARBA00023136"/>
    </source>
</evidence>
<evidence type="ECO:0000256" key="5">
    <source>
        <dbReference type="ARBA" id="ARBA00022723"/>
    </source>
</evidence>
<evidence type="ECO:0000256" key="1">
    <source>
        <dbReference type="ARBA" id="ARBA00004651"/>
    </source>
</evidence>
<keyword evidence="4 14" id="KW-0812">Transmembrane</keyword>
<keyword evidence="7" id="KW-0187">Copper transport</keyword>
<dbReference type="PROSITE" id="PS50846">
    <property type="entry name" value="HMA_2"/>
    <property type="match status" value="1"/>
</dbReference>
<dbReference type="CDD" id="cd02094">
    <property type="entry name" value="P-type_ATPase_Cu-like"/>
    <property type="match status" value="1"/>
</dbReference>
<dbReference type="GO" id="GO:0055070">
    <property type="term" value="P:copper ion homeostasis"/>
    <property type="evidence" value="ECO:0007669"/>
    <property type="project" value="TreeGrafter"/>
</dbReference>
<feature type="transmembrane region" description="Helical" evidence="14">
    <location>
        <begin position="732"/>
        <end position="751"/>
    </location>
</feature>
<keyword evidence="12 14" id="KW-0472">Membrane</keyword>
<gene>
    <name evidence="16" type="primary">copA_1</name>
    <name evidence="16" type="ORF">ERS852407_00151</name>
</gene>
<dbReference type="NCBIfam" id="TIGR01525">
    <property type="entry name" value="ATPase-IB_hvy"/>
    <property type="match status" value="1"/>
</dbReference>
<dbReference type="InterPro" id="IPR023214">
    <property type="entry name" value="HAD_sf"/>
</dbReference>
<organism evidence="16 17">
    <name type="scientific">Hungatella hathewayi</name>
    <dbReference type="NCBI Taxonomy" id="154046"/>
    <lineage>
        <taxon>Bacteria</taxon>
        <taxon>Bacillati</taxon>
        <taxon>Bacillota</taxon>
        <taxon>Clostridia</taxon>
        <taxon>Lachnospirales</taxon>
        <taxon>Lachnospiraceae</taxon>
        <taxon>Hungatella</taxon>
    </lineage>
</organism>
<evidence type="ECO:0000256" key="11">
    <source>
        <dbReference type="ARBA" id="ARBA00023008"/>
    </source>
</evidence>
<dbReference type="InterPro" id="IPR027256">
    <property type="entry name" value="P-typ_ATPase_IB"/>
</dbReference>
<dbReference type="Pfam" id="PF00122">
    <property type="entry name" value="E1-E2_ATPase"/>
    <property type="match status" value="1"/>
</dbReference>
<dbReference type="InterPro" id="IPR006121">
    <property type="entry name" value="HMA_dom"/>
</dbReference>
<keyword evidence="11" id="KW-0186">Copper</keyword>
<feature type="transmembrane region" description="Helical" evidence="14">
    <location>
        <begin position="704"/>
        <end position="726"/>
    </location>
</feature>
<dbReference type="PRINTS" id="PR00119">
    <property type="entry name" value="CATATPASE"/>
</dbReference>
<evidence type="ECO:0000256" key="7">
    <source>
        <dbReference type="ARBA" id="ARBA00022796"/>
    </source>
</evidence>
<comment type="catalytic activity">
    <reaction evidence="13">
        <text>Cu(+)(in) + ATP + H2O = Cu(+)(out) + ADP + phosphate + H(+)</text>
        <dbReference type="Rhea" id="RHEA:25792"/>
        <dbReference type="ChEBI" id="CHEBI:15377"/>
        <dbReference type="ChEBI" id="CHEBI:15378"/>
        <dbReference type="ChEBI" id="CHEBI:30616"/>
        <dbReference type="ChEBI" id="CHEBI:43474"/>
        <dbReference type="ChEBI" id="CHEBI:49552"/>
        <dbReference type="ChEBI" id="CHEBI:456216"/>
        <dbReference type="EC" id="7.2.2.8"/>
    </reaction>
</comment>
<dbReference type="Gene3D" id="3.40.50.1000">
    <property type="entry name" value="HAD superfamily/HAD-like"/>
    <property type="match status" value="1"/>
</dbReference>
<dbReference type="PRINTS" id="PR00943">
    <property type="entry name" value="CUATPASE"/>
</dbReference>
<dbReference type="SUPFAM" id="SSF81665">
    <property type="entry name" value="Calcium ATPase, transmembrane domain M"/>
    <property type="match status" value="1"/>
</dbReference>
<evidence type="ECO:0000313" key="17">
    <source>
        <dbReference type="Proteomes" id="UP000095651"/>
    </source>
</evidence>
<dbReference type="SFLD" id="SFLDG00002">
    <property type="entry name" value="C1.7:_P-type_atpase_like"/>
    <property type="match status" value="1"/>
</dbReference>
<dbReference type="InterPro" id="IPR044492">
    <property type="entry name" value="P_typ_ATPase_HD_dom"/>
</dbReference>
<evidence type="ECO:0000256" key="2">
    <source>
        <dbReference type="ARBA" id="ARBA00006024"/>
    </source>
</evidence>
<dbReference type="Gene3D" id="2.70.150.10">
    <property type="entry name" value="Calcium-transporting ATPase, cytoplasmic transduction domain A"/>
    <property type="match status" value="1"/>
</dbReference>
<keyword evidence="16" id="KW-0378">Hydrolase</keyword>
<evidence type="ECO:0000256" key="10">
    <source>
        <dbReference type="ARBA" id="ARBA00022989"/>
    </source>
</evidence>
<dbReference type="FunFam" id="2.70.150.10:FF:000002">
    <property type="entry name" value="Copper-transporting ATPase 1, putative"/>
    <property type="match status" value="1"/>
</dbReference>
<dbReference type="InterPro" id="IPR059000">
    <property type="entry name" value="ATPase_P-type_domA"/>
</dbReference>
<dbReference type="FunFam" id="3.30.70.100:FF:000005">
    <property type="entry name" value="Copper-exporting P-type ATPase A"/>
    <property type="match status" value="1"/>
</dbReference>
<evidence type="ECO:0000256" key="3">
    <source>
        <dbReference type="ARBA" id="ARBA00012517"/>
    </source>
</evidence>
<dbReference type="SUPFAM" id="SSF55008">
    <property type="entry name" value="HMA, heavy metal-associated domain"/>
    <property type="match status" value="1"/>
</dbReference>
<dbReference type="InterPro" id="IPR018303">
    <property type="entry name" value="ATPase_P-typ_P_site"/>
</dbReference>
<dbReference type="SUPFAM" id="SSF56784">
    <property type="entry name" value="HAD-like"/>
    <property type="match status" value="1"/>
</dbReference>
<accession>A0A173WTT4</accession>
<evidence type="ECO:0000256" key="6">
    <source>
        <dbReference type="ARBA" id="ARBA00022741"/>
    </source>
</evidence>
<protein>
    <recommendedName>
        <fullName evidence="3">P-type Cu(+) transporter</fullName>
        <ecNumber evidence="3">7.2.2.8</ecNumber>
    </recommendedName>
</protein>
<dbReference type="InterPro" id="IPR023298">
    <property type="entry name" value="ATPase_P-typ_TM_dom_sf"/>
</dbReference>
<dbReference type="PANTHER" id="PTHR43520:SF8">
    <property type="entry name" value="P-TYPE CU(+) TRANSPORTER"/>
    <property type="match status" value="1"/>
</dbReference>
<feature type="transmembrane region" description="Helical" evidence="14">
    <location>
        <begin position="177"/>
        <end position="200"/>
    </location>
</feature>
<name>A0A173WTT4_9FIRM</name>
<evidence type="ECO:0000256" key="4">
    <source>
        <dbReference type="ARBA" id="ARBA00022692"/>
    </source>
</evidence>
<keyword evidence="14" id="KW-1003">Cell membrane</keyword>
<keyword evidence="7" id="KW-0406">Ion transport</keyword>
<feature type="domain" description="HMA" evidence="15">
    <location>
        <begin position="8"/>
        <end position="74"/>
    </location>
</feature>
<dbReference type="GO" id="GO:0005524">
    <property type="term" value="F:ATP binding"/>
    <property type="evidence" value="ECO:0007669"/>
    <property type="project" value="UniProtKB-UniRule"/>
</dbReference>
<dbReference type="SFLD" id="SFLDF00027">
    <property type="entry name" value="p-type_atpase"/>
    <property type="match status" value="1"/>
</dbReference>
<dbReference type="InterPro" id="IPR036412">
    <property type="entry name" value="HAD-like_sf"/>
</dbReference>
<dbReference type="GO" id="GO:0140581">
    <property type="term" value="F:P-type monovalent copper transporter activity"/>
    <property type="evidence" value="ECO:0007669"/>
    <property type="project" value="UniProtKB-EC"/>
</dbReference>
<dbReference type="Pfam" id="PF00702">
    <property type="entry name" value="Hydrolase"/>
    <property type="match status" value="1"/>
</dbReference>
<evidence type="ECO:0000256" key="14">
    <source>
        <dbReference type="RuleBase" id="RU362081"/>
    </source>
</evidence>
<keyword evidence="5 14" id="KW-0479">Metal-binding</keyword>
<comment type="subcellular location">
    <subcellularLocation>
        <location evidence="1">Cell membrane</location>
        <topology evidence="1">Multi-pass membrane protein</topology>
    </subcellularLocation>
</comment>
<comment type="similarity">
    <text evidence="2 14">Belongs to the cation transport ATPase (P-type) (TC 3.A.3) family. Type IB subfamily.</text>
</comment>
<evidence type="ECO:0000256" key="9">
    <source>
        <dbReference type="ARBA" id="ARBA00022967"/>
    </source>
</evidence>
<dbReference type="GO" id="GO:0005886">
    <property type="term" value="C:plasma membrane"/>
    <property type="evidence" value="ECO:0007669"/>
    <property type="project" value="UniProtKB-SubCell"/>
</dbReference>
<keyword evidence="7" id="KW-0813">Transport</keyword>
<dbReference type="PANTHER" id="PTHR43520">
    <property type="entry name" value="ATP7, ISOFORM B"/>
    <property type="match status" value="1"/>
</dbReference>